<dbReference type="AlphaFoldDB" id="A0A2K2HAW4"/>
<gene>
    <name evidence="1" type="ORF">C2E25_07395</name>
</gene>
<dbReference type="InterPro" id="IPR011852">
    <property type="entry name" value="TRAP_TAXI"/>
</dbReference>
<organism evidence="1 2">
    <name type="scientific">Geothermobacter hydrogeniphilus</name>
    <dbReference type="NCBI Taxonomy" id="1969733"/>
    <lineage>
        <taxon>Bacteria</taxon>
        <taxon>Pseudomonadati</taxon>
        <taxon>Thermodesulfobacteriota</taxon>
        <taxon>Desulfuromonadia</taxon>
        <taxon>Desulfuromonadales</taxon>
        <taxon>Geothermobacteraceae</taxon>
        <taxon>Geothermobacter</taxon>
    </lineage>
</organism>
<dbReference type="Proteomes" id="UP000236340">
    <property type="component" value="Unassembled WGS sequence"/>
</dbReference>
<accession>A0A2K2HAW4</accession>
<dbReference type="NCBIfam" id="TIGR02122">
    <property type="entry name" value="TRAP_TAXI"/>
    <property type="match status" value="1"/>
</dbReference>
<name>A0A2K2HAW4_9BACT</name>
<dbReference type="EMBL" id="PPFX01000013">
    <property type="protein sequence ID" value="PNU20380.1"/>
    <property type="molecule type" value="Genomic_DNA"/>
</dbReference>
<dbReference type="PANTHER" id="PTHR42941">
    <property type="entry name" value="SLL1037 PROTEIN"/>
    <property type="match status" value="1"/>
</dbReference>
<reference evidence="1 2" key="1">
    <citation type="journal article" date="2018" name="Genome Announc.">
        <title>Genome Sequence of Geothermobacter sp. HR-1 Iron Reducer from the Loihi Seamount.</title>
        <authorList>
            <person name="Smith H."/>
            <person name="Abuyen K."/>
            <person name="Tremblay J."/>
            <person name="Savalia P."/>
            <person name="Perez-Rodriguez I."/>
            <person name="Emerson D."/>
            <person name="Tully B."/>
            <person name="Amend J."/>
        </authorList>
    </citation>
    <scope>NUCLEOTIDE SEQUENCE [LARGE SCALE GENOMIC DNA]</scope>
    <source>
        <strain evidence="1 2">HR-1</strain>
    </source>
</reference>
<sequence>MAARDGELRAANKKEQVVPRRVHLPTFVLLLFLAMGCDSQQQTILIGGGPSGGTFQGYAEALLEVTSTVAPKRQWRVESSAGSIGNLEDLSAGRLDLALVYAGDAWLGRRGQLPDEASSFENVRALGRLYGAAAQLVVPESSPISQLSDLIGKRIAIGNPGSGTALAARRYFSRVGLWQRIVPIHVGFSMGLGELDRGSVEAVWLVVGYPNRALVSAAENRPLRFIDLFSEARESSFFREFPFYTEKIIPPGTYPGQVRRVWTFEDSALLAARVDLDDGLVYRLLQRLYADAGMEAMAERHPIGRQLDRRLGLRGIRVPLHPGAERFWRGQGML</sequence>
<dbReference type="SUPFAM" id="SSF53850">
    <property type="entry name" value="Periplasmic binding protein-like II"/>
    <property type="match status" value="1"/>
</dbReference>
<evidence type="ECO:0000313" key="1">
    <source>
        <dbReference type="EMBL" id="PNU20380.1"/>
    </source>
</evidence>
<protein>
    <submittedName>
        <fullName evidence="1">C4-dicarboxylate ABC transporter substrate-binding protein</fullName>
    </submittedName>
</protein>
<evidence type="ECO:0000313" key="2">
    <source>
        <dbReference type="Proteomes" id="UP000236340"/>
    </source>
</evidence>
<dbReference type="Pfam" id="PF16868">
    <property type="entry name" value="NMT1_3"/>
    <property type="match status" value="1"/>
</dbReference>
<dbReference type="PANTHER" id="PTHR42941:SF1">
    <property type="entry name" value="SLL1037 PROTEIN"/>
    <property type="match status" value="1"/>
</dbReference>
<dbReference type="CDD" id="cd13520">
    <property type="entry name" value="PBP2_TAXI_TRAP"/>
    <property type="match status" value="1"/>
</dbReference>
<comment type="caution">
    <text evidence="1">The sequence shown here is derived from an EMBL/GenBank/DDBJ whole genome shotgun (WGS) entry which is preliminary data.</text>
</comment>
<dbReference type="Gene3D" id="3.40.190.10">
    <property type="entry name" value="Periplasmic binding protein-like II"/>
    <property type="match status" value="2"/>
</dbReference>
<proteinExistence type="predicted"/>